<sequence>MIGETETNEDTVPNNDISKVRVELQNALKSPCLPPSTKRNSILRRVGVHLVGNGDALNDGEAVTGLPVCNRTAKTQKTKSTLAKEHRAKPLFTSDTFPLGIGNSDCSLSIKIVAFLRNGLAAAVPASVLRDLCSYKPHSRWVHRKEREQEQNCTLERKMLVKVCCITFWCRIKHRNSRHEMTETCFEERREFGIKDREVVLVGNVCPGTVPAHNSRSTTFTLPGHPKMKTTKGNVFHAFPNPVTRYGETEGGTKKRDFNDYVISKDVEEILPDRLKFSADKREVLHIKSSSSLVRTGGACRRFSNNTCSVQNGKDLAKQRDSRLTRFDDHAQAFLCSKHCPGTKVAFSNAYPQQPLERKVGFSRKTSARKDASAAGSVLVPQPPELRAHKGATFTQLHTREPPRFLPAAPNQQFSAASFPSQLPQTPLPAHPLREHGAKGSRRTEPPVLLHQSLVPDISDWNNLGRRLEGYNPDTENMGAPHRRDETSLAPAKSTKSTWKFTLHPLSTSCPVIKNPTCLGISTILPIRQFTAATAIWERLGPDVHLEEPHHCLKTACAWTDHGDQQEKWKALRNAFSPILRSLTERKINSEGITKQSWLKGACSRPAEDCTFPGSPFPECRILTAENPSFSDNNNPASGCPADLCHPDVPAGHLRHVGLGVSLSAGCRQLMARERDTQQRLLTALFTFLHPSEEDGALGRGLYKSGQVVQLLPARKSCLNTREREHFGPRQEQDPFRDEGNVAVWTSLSPKNILPYVLLQKHPWNYSWTPSVQTTPLRDSFLQGISMEHRRYIQQLSHTYSQAQSWGSWRAEHTWPQPHLLSATAQTPTPMLPSRQDGTETHCSVLENAAPSRDGLSEALGAGSPSGTSSELAAGLPNLAAVNATPCFANSKRFAQLTEASCFGLKWMKDCAREQCQHGLAEELISCKASLACQAAGSNLAINAFP</sequence>
<feature type="region of interest" description="Disordered" evidence="1">
    <location>
        <begin position="418"/>
        <end position="444"/>
    </location>
</feature>
<dbReference type="AlphaFoldDB" id="R0JPZ4"/>
<feature type="compositionally biased region" description="Basic and acidic residues" evidence="1">
    <location>
        <begin position="432"/>
        <end position="444"/>
    </location>
</feature>
<accession>R0JPZ4</accession>
<keyword evidence="3" id="KW-1185">Reference proteome</keyword>
<protein>
    <submittedName>
        <fullName evidence="2">Uncharacterized protein</fullName>
    </submittedName>
</protein>
<dbReference type="EMBL" id="KB743357">
    <property type="protein sequence ID" value="EOA99226.1"/>
    <property type="molecule type" value="Genomic_DNA"/>
</dbReference>
<gene>
    <name evidence="2" type="ORF">Anapl_09126</name>
</gene>
<evidence type="ECO:0000313" key="2">
    <source>
        <dbReference type="EMBL" id="EOA99226.1"/>
    </source>
</evidence>
<organism evidence="2 3">
    <name type="scientific">Anas platyrhynchos</name>
    <name type="common">Mallard</name>
    <name type="synonym">Anas boschas</name>
    <dbReference type="NCBI Taxonomy" id="8839"/>
    <lineage>
        <taxon>Eukaryota</taxon>
        <taxon>Metazoa</taxon>
        <taxon>Chordata</taxon>
        <taxon>Craniata</taxon>
        <taxon>Vertebrata</taxon>
        <taxon>Euteleostomi</taxon>
        <taxon>Archelosauria</taxon>
        <taxon>Archosauria</taxon>
        <taxon>Dinosauria</taxon>
        <taxon>Saurischia</taxon>
        <taxon>Theropoda</taxon>
        <taxon>Coelurosauria</taxon>
        <taxon>Aves</taxon>
        <taxon>Neognathae</taxon>
        <taxon>Galloanserae</taxon>
        <taxon>Anseriformes</taxon>
        <taxon>Anatidae</taxon>
        <taxon>Anatinae</taxon>
        <taxon>Anas</taxon>
    </lineage>
</organism>
<evidence type="ECO:0000256" key="1">
    <source>
        <dbReference type="SAM" id="MobiDB-lite"/>
    </source>
</evidence>
<name>R0JPZ4_ANAPL</name>
<proteinExistence type="predicted"/>
<dbReference type="Proteomes" id="UP000296049">
    <property type="component" value="Unassembled WGS sequence"/>
</dbReference>
<feature type="region of interest" description="Disordered" evidence="1">
    <location>
        <begin position="472"/>
        <end position="491"/>
    </location>
</feature>
<evidence type="ECO:0000313" key="3">
    <source>
        <dbReference type="Proteomes" id="UP000296049"/>
    </source>
</evidence>
<reference evidence="3" key="1">
    <citation type="journal article" date="2013" name="Nat. Genet.">
        <title>The duck genome and transcriptome provide insight into an avian influenza virus reservoir species.</title>
        <authorList>
            <person name="Huang Y."/>
            <person name="Li Y."/>
            <person name="Burt D.W."/>
            <person name="Chen H."/>
            <person name="Zhang Y."/>
            <person name="Qian W."/>
            <person name="Kim H."/>
            <person name="Gan S."/>
            <person name="Zhao Y."/>
            <person name="Li J."/>
            <person name="Yi K."/>
            <person name="Feng H."/>
            <person name="Zhu P."/>
            <person name="Li B."/>
            <person name="Liu Q."/>
            <person name="Fairley S."/>
            <person name="Magor K.E."/>
            <person name="Du Z."/>
            <person name="Hu X."/>
            <person name="Goodman L."/>
            <person name="Tafer H."/>
            <person name="Vignal A."/>
            <person name="Lee T."/>
            <person name="Kim K.W."/>
            <person name="Sheng Z."/>
            <person name="An Y."/>
            <person name="Searle S."/>
            <person name="Herrero J."/>
            <person name="Groenen M.A."/>
            <person name="Crooijmans R.P."/>
            <person name="Faraut T."/>
            <person name="Cai Q."/>
            <person name="Webster R.G."/>
            <person name="Aldridge J.R."/>
            <person name="Warren W.C."/>
            <person name="Bartschat S."/>
            <person name="Kehr S."/>
            <person name="Marz M."/>
            <person name="Stadler P.F."/>
            <person name="Smith J."/>
            <person name="Kraus R.H."/>
            <person name="Zhao Y."/>
            <person name="Ren L."/>
            <person name="Fei J."/>
            <person name="Morisson M."/>
            <person name="Kaiser P."/>
            <person name="Griffin D.K."/>
            <person name="Rao M."/>
            <person name="Pitel F."/>
            <person name="Wang J."/>
            <person name="Li N."/>
        </authorList>
    </citation>
    <scope>NUCLEOTIDE SEQUENCE [LARGE SCALE GENOMIC DNA]</scope>
</reference>